<comment type="subcellular location">
    <subcellularLocation>
        <location evidence="1">Cytoplasm</location>
        <location evidence="1">Cytoskeleton</location>
    </subcellularLocation>
</comment>
<protein>
    <recommendedName>
        <fullName evidence="5">ASD2 domain-containing protein</fullName>
    </recommendedName>
</protein>
<organism evidence="6 7">
    <name type="scientific">Rangifer tarandus platyrhynchus</name>
    <name type="common">Svalbard reindeer</name>
    <dbReference type="NCBI Taxonomy" id="3082113"/>
    <lineage>
        <taxon>Eukaryota</taxon>
        <taxon>Metazoa</taxon>
        <taxon>Chordata</taxon>
        <taxon>Craniata</taxon>
        <taxon>Vertebrata</taxon>
        <taxon>Euteleostomi</taxon>
        <taxon>Mammalia</taxon>
        <taxon>Eutheria</taxon>
        <taxon>Laurasiatheria</taxon>
        <taxon>Artiodactyla</taxon>
        <taxon>Ruminantia</taxon>
        <taxon>Pecora</taxon>
        <taxon>Cervidae</taxon>
        <taxon>Odocoileinae</taxon>
        <taxon>Rangifer</taxon>
    </lineage>
</organism>
<evidence type="ECO:0000313" key="6">
    <source>
        <dbReference type="EMBL" id="CAI9181576.1"/>
    </source>
</evidence>
<keyword evidence="3" id="KW-0963">Cytoplasm</keyword>
<dbReference type="PANTHER" id="PTHR15012">
    <property type="entry name" value="APICAL PROTEIN/SHROOM-RELATED"/>
    <property type="match status" value="1"/>
</dbReference>
<comment type="similarity">
    <text evidence="2">Belongs to the shroom family.</text>
</comment>
<dbReference type="Gene3D" id="6.10.250.3120">
    <property type="match status" value="1"/>
</dbReference>
<evidence type="ECO:0000256" key="2">
    <source>
        <dbReference type="ARBA" id="ARBA00006469"/>
    </source>
</evidence>
<evidence type="ECO:0000256" key="3">
    <source>
        <dbReference type="ARBA" id="ARBA00022490"/>
    </source>
</evidence>
<gene>
    <name evidence="6" type="ORF">MRATA1EN1_LOCUS30538</name>
</gene>
<accession>A0ABN9AAQ7</accession>
<feature type="domain" description="ASD2" evidence="5">
    <location>
        <begin position="1"/>
        <end position="119"/>
    </location>
</feature>
<dbReference type="PROSITE" id="PS51307">
    <property type="entry name" value="ASD2"/>
    <property type="match status" value="1"/>
</dbReference>
<evidence type="ECO:0000256" key="4">
    <source>
        <dbReference type="ARBA" id="ARBA00023212"/>
    </source>
</evidence>
<keyword evidence="7" id="KW-1185">Reference proteome</keyword>
<dbReference type="InterPro" id="IPR014799">
    <property type="entry name" value="ASD2_dom"/>
</dbReference>
<name>A0ABN9AAQ7_RANTA</name>
<dbReference type="InterPro" id="IPR027685">
    <property type="entry name" value="Shroom_fam"/>
</dbReference>
<dbReference type="EMBL" id="OX460344">
    <property type="protein sequence ID" value="CAI9181576.1"/>
    <property type="molecule type" value="Genomic_DNA"/>
</dbReference>
<dbReference type="Pfam" id="PF08687">
    <property type="entry name" value="ASD2"/>
    <property type="match status" value="1"/>
</dbReference>
<evidence type="ECO:0000259" key="5">
    <source>
        <dbReference type="PROSITE" id="PS51307"/>
    </source>
</evidence>
<dbReference type="Proteomes" id="UP001176941">
    <property type="component" value="Chromosome Y"/>
</dbReference>
<evidence type="ECO:0000256" key="1">
    <source>
        <dbReference type="ARBA" id="ARBA00004245"/>
    </source>
</evidence>
<keyword evidence="4" id="KW-0206">Cytoskeleton</keyword>
<proteinExistence type="inferred from homology"/>
<evidence type="ECO:0000313" key="7">
    <source>
        <dbReference type="Proteomes" id="UP001176941"/>
    </source>
</evidence>
<sequence length="119" mass="13872">MPQEISKLPSVAIKIRMYLVLMWGLYPRRLAAQSVGGIGHARHVLSRLVRLLFVQQSLLEKQRILIQQHEDARELKENLDCQEGIVFDILASYLGRGNLVDYEHFFKMKLALIMEQRKL</sequence>
<dbReference type="PANTHER" id="PTHR15012:SF8">
    <property type="entry name" value="PROTEIN SHROOM2"/>
    <property type="match status" value="1"/>
</dbReference>
<reference evidence="6" key="1">
    <citation type="submission" date="2023-04" db="EMBL/GenBank/DDBJ databases">
        <authorList>
            <consortium name="ELIXIR-Norway"/>
        </authorList>
    </citation>
    <scope>NUCLEOTIDE SEQUENCE [LARGE SCALE GENOMIC DNA]</scope>
</reference>